<name>A0A0W1A6E2_9GAMM</name>
<protein>
    <submittedName>
        <fullName evidence="1">Uncharacterized protein</fullName>
    </submittedName>
</protein>
<sequence>MHPVLIAELATNLGCLYDLVNKGNFSILEIVSLPLSESTLLMQFSAVAIDLVTNDKISSVELFQLSPEQLNTVLTSPDSEESSEILGYSSFKPGMF</sequence>
<comment type="caution">
    <text evidence="1">The sequence shown here is derived from an EMBL/GenBank/DDBJ whole genome shotgun (WGS) entry which is preliminary data.</text>
</comment>
<evidence type="ECO:0000313" key="2">
    <source>
        <dbReference type="Proteomes" id="UP000054662"/>
    </source>
</evidence>
<dbReference type="RefSeq" id="WP_058493857.1">
    <property type="nucleotide sequence ID" value="NZ_CBCRUR010000022.1"/>
</dbReference>
<keyword evidence="2" id="KW-1185">Reference proteome</keyword>
<dbReference type="PATRIC" id="fig|45076.6.peg.2295"/>
<dbReference type="EMBL" id="LNZC01000027">
    <property type="protein sequence ID" value="KTD76870.1"/>
    <property type="molecule type" value="Genomic_DNA"/>
</dbReference>
<dbReference type="AlphaFoldDB" id="A0A0W1A6E2"/>
<organism evidence="1 2">
    <name type="scientific">Legionella worsleiensis</name>
    <dbReference type="NCBI Taxonomy" id="45076"/>
    <lineage>
        <taxon>Bacteria</taxon>
        <taxon>Pseudomonadati</taxon>
        <taxon>Pseudomonadota</taxon>
        <taxon>Gammaproteobacteria</taxon>
        <taxon>Legionellales</taxon>
        <taxon>Legionellaceae</taxon>
        <taxon>Legionella</taxon>
    </lineage>
</organism>
<gene>
    <name evidence="1" type="ORF">Lwor_2095</name>
</gene>
<reference evidence="1 2" key="1">
    <citation type="submission" date="2015-11" db="EMBL/GenBank/DDBJ databases">
        <title>Genomic analysis of 38 Legionella species identifies large and diverse effector repertoires.</title>
        <authorList>
            <person name="Burstein D."/>
            <person name="Amaro F."/>
            <person name="Zusman T."/>
            <person name="Lifshitz Z."/>
            <person name="Cohen O."/>
            <person name="Gilbert J.A."/>
            <person name="Pupko T."/>
            <person name="Shuman H.A."/>
            <person name="Segal G."/>
        </authorList>
    </citation>
    <scope>NUCLEOTIDE SEQUENCE [LARGE SCALE GENOMIC DNA]</scope>
    <source>
        <strain evidence="1 2">ATCC 49508</strain>
    </source>
</reference>
<proteinExistence type="predicted"/>
<accession>A0A0W1A6E2</accession>
<dbReference type="Proteomes" id="UP000054662">
    <property type="component" value="Unassembled WGS sequence"/>
</dbReference>
<evidence type="ECO:0000313" key="1">
    <source>
        <dbReference type="EMBL" id="KTD76870.1"/>
    </source>
</evidence>